<dbReference type="EMBL" id="BMFT01000001">
    <property type="protein sequence ID" value="GGH24014.1"/>
    <property type="molecule type" value="Genomic_DNA"/>
</dbReference>
<proteinExistence type="predicted"/>
<organism evidence="1 2">
    <name type="scientific">Paenibacillus segetis</name>
    <dbReference type="NCBI Taxonomy" id="1325360"/>
    <lineage>
        <taxon>Bacteria</taxon>
        <taxon>Bacillati</taxon>
        <taxon>Bacillota</taxon>
        <taxon>Bacilli</taxon>
        <taxon>Bacillales</taxon>
        <taxon>Paenibacillaceae</taxon>
        <taxon>Paenibacillus</taxon>
    </lineage>
</organism>
<evidence type="ECO:0000313" key="1">
    <source>
        <dbReference type="EMBL" id="GGH24014.1"/>
    </source>
</evidence>
<gene>
    <name evidence="1" type="ORF">GCM10008013_23500</name>
</gene>
<keyword evidence="2" id="KW-1185">Reference proteome</keyword>
<reference evidence="2" key="1">
    <citation type="journal article" date="2019" name="Int. J. Syst. Evol. Microbiol.">
        <title>The Global Catalogue of Microorganisms (GCM) 10K type strain sequencing project: providing services to taxonomists for standard genome sequencing and annotation.</title>
        <authorList>
            <consortium name="The Broad Institute Genomics Platform"/>
            <consortium name="The Broad Institute Genome Sequencing Center for Infectious Disease"/>
            <person name="Wu L."/>
            <person name="Ma J."/>
        </authorList>
    </citation>
    <scope>NUCLEOTIDE SEQUENCE [LARGE SCALE GENOMIC DNA]</scope>
    <source>
        <strain evidence="2">CGMCC 1.12769</strain>
    </source>
</reference>
<evidence type="ECO:0000313" key="2">
    <source>
        <dbReference type="Proteomes" id="UP000659344"/>
    </source>
</evidence>
<sequence length="101" mass="10906">MKHVDLHVEQAVGVGKGYFIEESPPGINLLIELRNEGDRLLRLVVTRFNAPTLTFDVQPHSDFAVGIASVQTVGIFVPGDGKGPGKGRLTLIPNFAQINLS</sequence>
<protein>
    <submittedName>
        <fullName evidence="1">Uncharacterized protein</fullName>
    </submittedName>
</protein>
<accession>A0ABQ1YGZ8</accession>
<comment type="caution">
    <text evidence="1">The sequence shown here is derived from an EMBL/GenBank/DDBJ whole genome shotgun (WGS) entry which is preliminary data.</text>
</comment>
<dbReference type="Proteomes" id="UP000659344">
    <property type="component" value="Unassembled WGS sequence"/>
</dbReference>
<name>A0ABQ1YGZ8_9BACL</name>
<dbReference type="RefSeq" id="WP_188538880.1">
    <property type="nucleotide sequence ID" value="NZ_BMFT01000001.1"/>
</dbReference>